<dbReference type="GO" id="GO:0008168">
    <property type="term" value="F:methyltransferase activity"/>
    <property type="evidence" value="ECO:0007669"/>
    <property type="project" value="UniProtKB-KW"/>
</dbReference>
<accession>A0A9W5WUR6</accession>
<keyword evidence="5" id="KW-1185">Reference proteome</keyword>
<dbReference type="Proteomes" id="UP001057455">
    <property type="component" value="Unassembled WGS sequence"/>
</dbReference>
<feature type="region of interest" description="Disordered" evidence="3">
    <location>
        <begin position="1"/>
        <end position="40"/>
    </location>
</feature>
<evidence type="ECO:0000313" key="4">
    <source>
        <dbReference type="EMBL" id="GFE53517.1"/>
    </source>
</evidence>
<dbReference type="OrthoDB" id="514248at2759"/>
<dbReference type="CDD" id="cd02440">
    <property type="entry name" value="AdoMet_MTases"/>
    <property type="match status" value="1"/>
</dbReference>
<dbReference type="PANTHER" id="PTHR13393:SF0">
    <property type="entry name" value="RNA N6-ADENOSINE-METHYLTRANSFERASE METTL16"/>
    <property type="match status" value="1"/>
</dbReference>
<evidence type="ECO:0000256" key="3">
    <source>
        <dbReference type="SAM" id="MobiDB-lite"/>
    </source>
</evidence>
<keyword evidence="2" id="KW-0808">Transferase</keyword>
<name>A0A9W5WUR6_BABOV</name>
<dbReference type="PANTHER" id="PTHR13393">
    <property type="entry name" value="SAM-DEPENDENT METHYLTRANSFERASE"/>
    <property type="match status" value="1"/>
</dbReference>
<protein>
    <submittedName>
        <fullName evidence="4">23S rRNA (Adenine1618-N6)-methyltransferase</fullName>
    </submittedName>
</protein>
<proteinExistence type="predicted"/>
<sequence>MVKRGRSETGCSTGREFLQQTTRRSDNSPRQCMHPRSRHNTRDDFLSLARAFPVLKRHMVPNPKWKAPMPKHLMYHYDFTHPDAVYHLSKAILNNVYGLDFYLPCGCPNGSCDPFLHAESADDDCDATMHDDNVQVQRFLAPCVPGRANYLHYVADLLQLSNNSPDLIPEGMELNEDGAIVKRENIIAGDHIKVLDIGTGANCIYPLLGSTEYGWSFIAADIDTEALNLAKNNLHLNNLTTTVELRHQKDCLRMFTGVLLPHEFVHLTMCNPPFHSSLEQVNLNPRVVTCGTVNELVFSHDNVATFSIDGFDAQNLHKSKFAVTGQVNYTFSSDPSEQGELAFIEIMLVESRFHVHNVLWFTSLVAKLSTLKRIKSHIQADMRLYHASSTKQVAFLDARIEDLIKARNNERNDDDNFRVEVSHLHACEFRTFTLSQGKQTRWAIAWTYFNAAQRYKIVKQL</sequence>
<dbReference type="SUPFAM" id="SSF53335">
    <property type="entry name" value="S-adenosyl-L-methionine-dependent methyltransferases"/>
    <property type="match status" value="1"/>
</dbReference>
<gene>
    <name evidence="4" type="ORF">BaOVIS_009210</name>
</gene>
<reference evidence="4" key="1">
    <citation type="submission" date="2019-12" db="EMBL/GenBank/DDBJ databases">
        <title>Genome sequence of Babesia ovis.</title>
        <authorList>
            <person name="Yamagishi J."/>
            <person name="Sevinc F."/>
            <person name="Xuan X."/>
        </authorList>
    </citation>
    <scope>NUCLEOTIDE SEQUENCE</scope>
    <source>
        <strain evidence="4">Selcuk</strain>
    </source>
</reference>
<dbReference type="Gene3D" id="3.40.50.150">
    <property type="entry name" value="Vaccinia Virus protein VP39"/>
    <property type="match status" value="1"/>
</dbReference>
<comment type="caution">
    <text evidence="4">The sequence shown here is derived from an EMBL/GenBank/DDBJ whole genome shotgun (WGS) entry which is preliminary data.</text>
</comment>
<dbReference type="EMBL" id="BLIY01000006">
    <property type="protein sequence ID" value="GFE53517.1"/>
    <property type="molecule type" value="Genomic_DNA"/>
</dbReference>
<dbReference type="InterPro" id="IPR029063">
    <property type="entry name" value="SAM-dependent_MTases_sf"/>
</dbReference>
<dbReference type="Pfam" id="PF05971">
    <property type="entry name" value="Methyltransf_10"/>
    <property type="match status" value="2"/>
</dbReference>
<evidence type="ECO:0000256" key="1">
    <source>
        <dbReference type="ARBA" id="ARBA00022603"/>
    </source>
</evidence>
<evidence type="ECO:0000256" key="2">
    <source>
        <dbReference type="ARBA" id="ARBA00022679"/>
    </source>
</evidence>
<dbReference type="AlphaFoldDB" id="A0A9W5WUR6"/>
<dbReference type="InterPro" id="IPR010286">
    <property type="entry name" value="METTL16/RlmF"/>
</dbReference>
<organism evidence="4 5">
    <name type="scientific">Babesia ovis</name>
    <dbReference type="NCBI Taxonomy" id="5869"/>
    <lineage>
        <taxon>Eukaryota</taxon>
        <taxon>Sar</taxon>
        <taxon>Alveolata</taxon>
        <taxon>Apicomplexa</taxon>
        <taxon>Aconoidasida</taxon>
        <taxon>Piroplasmida</taxon>
        <taxon>Babesiidae</taxon>
        <taxon>Babesia</taxon>
    </lineage>
</organism>
<dbReference type="GO" id="GO:0070475">
    <property type="term" value="P:rRNA base methylation"/>
    <property type="evidence" value="ECO:0007669"/>
    <property type="project" value="TreeGrafter"/>
</dbReference>
<evidence type="ECO:0000313" key="5">
    <source>
        <dbReference type="Proteomes" id="UP001057455"/>
    </source>
</evidence>
<dbReference type="GO" id="GO:0005634">
    <property type="term" value="C:nucleus"/>
    <property type="evidence" value="ECO:0007669"/>
    <property type="project" value="TreeGrafter"/>
</dbReference>
<keyword evidence="1" id="KW-0489">Methyltransferase</keyword>